<protein>
    <submittedName>
        <fullName evidence="1">Uncharacterized protein</fullName>
    </submittedName>
</protein>
<gene>
    <name evidence="1" type="ORF">QVD17_30980</name>
</gene>
<keyword evidence="2" id="KW-1185">Reference proteome</keyword>
<evidence type="ECO:0000313" key="1">
    <source>
        <dbReference type="EMBL" id="KAK1415207.1"/>
    </source>
</evidence>
<proteinExistence type="predicted"/>
<accession>A0AAD8K2V0</accession>
<dbReference type="InterPro" id="IPR012340">
    <property type="entry name" value="NA-bd_OB-fold"/>
</dbReference>
<dbReference type="EMBL" id="JAUHHV010000008">
    <property type="protein sequence ID" value="KAK1415207.1"/>
    <property type="molecule type" value="Genomic_DNA"/>
</dbReference>
<evidence type="ECO:0000313" key="2">
    <source>
        <dbReference type="Proteomes" id="UP001229421"/>
    </source>
</evidence>
<sequence length="277" mass="30945">MRLQDHTGVVSLTLFDREAKKLLNISAKDLIGSSQYKYVIQIINMYTSSFTQCILIVDDNVTHASNTEKSTATSPLVHAKNSSVSSTSYQLKRNLSVAYDIDPLTTNLNNKLPRGSVSLGQEDGVKLLVPKLEKVSMVLDFGIAICSSMCFRFLPFTISSLCHLLRLILSPDSGFLSSSPAAYSCHRSVGDLDWRRITLWEKKANLIQPDRAKGKAIEVTSNTITVYYVVQLESTVSTTVELSANFPELQSYIDRFNALEDIQEEDTTRQLPFCCRK</sequence>
<dbReference type="AlphaFoldDB" id="A0AAD8K2V0"/>
<dbReference type="Proteomes" id="UP001229421">
    <property type="component" value="Unassembled WGS sequence"/>
</dbReference>
<name>A0AAD8K2V0_TARER</name>
<reference evidence="1" key="1">
    <citation type="journal article" date="2023" name="bioRxiv">
        <title>Improved chromosome-level genome assembly for marigold (Tagetes erecta).</title>
        <authorList>
            <person name="Jiang F."/>
            <person name="Yuan L."/>
            <person name="Wang S."/>
            <person name="Wang H."/>
            <person name="Xu D."/>
            <person name="Wang A."/>
            <person name="Fan W."/>
        </authorList>
    </citation>
    <scope>NUCLEOTIDE SEQUENCE</scope>
    <source>
        <strain evidence="1">WSJ</strain>
        <tissue evidence="1">Leaf</tissue>
    </source>
</reference>
<comment type="caution">
    <text evidence="1">The sequence shown here is derived from an EMBL/GenBank/DDBJ whole genome shotgun (WGS) entry which is preliminary data.</text>
</comment>
<organism evidence="1 2">
    <name type="scientific">Tagetes erecta</name>
    <name type="common">African marigold</name>
    <dbReference type="NCBI Taxonomy" id="13708"/>
    <lineage>
        <taxon>Eukaryota</taxon>
        <taxon>Viridiplantae</taxon>
        <taxon>Streptophyta</taxon>
        <taxon>Embryophyta</taxon>
        <taxon>Tracheophyta</taxon>
        <taxon>Spermatophyta</taxon>
        <taxon>Magnoliopsida</taxon>
        <taxon>eudicotyledons</taxon>
        <taxon>Gunneridae</taxon>
        <taxon>Pentapetalae</taxon>
        <taxon>asterids</taxon>
        <taxon>campanulids</taxon>
        <taxon>Asterales</taxon>
        <taxon>Asteraceae</taxon>
        <taxon>Asteroideae</taxon>
        <taxon>Heliantheae alliance</taxon>
        <taxon>Tageteae</taxon>
        <taxon>Tagetes</taxon>
    </lineage>
</organism>
<dbReference type="Gene3D" id="2.40.50.140">
    <property type="entry name" value="Nucleic acid-binding proteins"/>
    <property type="match status" value="1"/>
</dbReference>